<comment type="activity regulation">
    <text evidence="12">Na(+) is not transported, but it plays an essential structural role and its presence is essential for fluoride channel function.</text>
</comment>
<dbReference type="EMBL" id="FRBW01000002">
    <property type="protein sequence ID" value="SHM07487.1"/>
    <property type="molecule type" value="Genomic_DNA"/>
</dbReference>
<keyword evidence="3" id="KW-0997">Cell inner membrane</keyword>
<keyword evidence="8 12" id="KW-0472">Membrane</keyword>
<feature type="binding site" evidence="12">
    <location>
        <position position="76"/>
    </location>
    <ligand>
        <name>Na(+)</name>
        <dbReference type="ChEBI" id="CHEBI:29101"/>
        <note>structural</note>
    </ligand>
</feature>
<dbReference type="STRING" id="735517.SAMN05444272_1712"/>
<dbReference type="NCBIfam" id="NF010791">
    <property type="entry name" value="PRK14195.1"/>
    <property type="match status" value="1"/>
</dbReference>
<evidence type="ECO:0000256" key="8">
    <source>
        <dbReference type="ARBA" id="ARBA00023136"/>
    </source>
</evidence>
<evidence type="ECO:0000256" key="1">
    <source>
        <dbReference type="ARBA" id="ARBA00004651"/>
    </source>
</evidence>
<keyword evidence="9 12" id="KW-0407">Ion channel</keyword>
<feature type="transmembrane region" description="Helical" evidence="12">
    <location>
        <begin position="33"/>
        <end position="56"/>
    </location>
</feature>
<dbReference type="HAMAP" id="MF_00454">
    <property type="entry name" value="FluC"/>
    <property type="match status" value="1"/>
</dbReference>
<dbReference type="InterPro" id="IPR003691">
    <property type="entry name" value="FluC"/>
</dbReference>
<dbReference type="NCBIfam" id="TIGR00494">
    <property type="entry name" value="crcB"/>
    <property type="match status" value="1"/>
</dbReference>
<dbReference type="RefSeq" id="WP_073011831.1">
    <property type="nucleotide sequence ID" value="NZ_FRBW01000002.1"/>
</dbReference>
<dbReference type="PANTHER" id="PTHR28259:SF1">
    <property type="entry name" value="FLUORIDE EXPORT PROTEIN 1-RELATED"/>
    <property type="match status" value="1"/>
</dbReference>
<keyword evidence="4 12" id="KW-0812">Transmembrane</keyword>
<sequence length="127" mass="13536">MKHLFLVMLGGGFGAGGRHLVGLLALRTFGPGFPYGTLTVNVAGSLIMGLFIGFLARHDIPHAQDIRLLFATGFLGGFTTFSSFSLDTAVLWERGQWELALGYIALSVIVSLAAVFAGLQIMRHLAA</sequence>
<comment type="function">
    <text evidence="12">Fluoride-specific ion channel. Important for reducing fluoride concentration in the cell, thus reducing its toxicity.</text>
</comment>
<accession>A0A1M7FUX9</accession>
<evidence type="ECO:0000313" key="14">
    <source>
        <dbReference type="Proteomes" id="UP000186002"/>
    </source>
</evidence>
<gene>
    <name evidence="12" type="primary">fluC</name>
    <name evidence="12" type="synonym">crcB</name>
    <name evidence="13" type="ORF">SAMN05444272_1712</name>
</gene>
<keyword evidence="14" id="KW-1185">Reference proteome</keyword>
<dbReference type="OrthoDB" id="9806299at2"/>
<organism evidence="13 14">
    <name type="scientific">Roseibium suaedae</name>
    <dbReference type="NCBI Taxonomy" id="735517"/>
    <lineage>
        <taxon>Bacteria</taxon>
        <taxon>Pseudomonadati</taxon>
        <taxon>Pseudomonadota</taxon>
        <taxon>Alphaproteobacteria</taxon>
        <taxon>Hyphomicrobiales</taxon>
        <taxon>Stappiaceae</taxon>
        <taxon>Roseibium</taxon>
    </lineage>
</organism>
<dbReference type="PANTHER" id="PTHR28259">
    <property type="entry name" value="FLUORIDE EXPORT PROTEIN 1-RELATED"/>
    <property type="match status" value="1"/>
</dbReference>
<keyword evidence="12" id="KW-0479">Metal-binding</keyword>
<comment type="catalytic activity">
    <reaction evidence="11">
        <text>fluoride(in) = fluoride(out)</text>
        <dbReference type="Rhea" id="RHEA:76159"/>
        <dbReference type="ChEBI" id="CHEBI:17051"/>
    </reaction>
    <physiologicalReaction direction="left-to-right" evidence="11">
        <dbReference type="Rhea" id="RHEA:76160"/>
    </physiologicalReaction>
</comment>
<comment type="subcellular location">
    <subcellularLocation>
        <location evidence="1 12">Cell membrane</location>
        <topology evidence="1 12">Multi-pass membrane protein</topology>
    </subcellularLocation>
</comment>
<evidence type="ECO:0000256" key="5">
    <source>
        <dbReference type="ARBA" id="ARBA00022989"/>
    </source>
</evidence>
<feature type="transmembrane region" description="Helical" evidence="12">
    <location>
        <begin position="101"/>
        <end position="122"/>
    </location>
</feature>
<evidence type="ECO:0000256" key="3">
    <source>
        <dbReference type="ARBA" id="ARBA00022519"/>
    </source>
</evidence>
<dbReference type="GO" id="GO:0005886">
    <property type="term" value="C:plasma membrane"/>
    <property type="evidence" value="ECO:0007669"/>
    <property type="project" value="UniProtKB-SubCell"/>
</dbReference>
<comment type="similarity">
    <text evidence="10 12">Belongs to the fluoride channel Fluc/FEX (TC 1.A.43) family.</text>
</comment>
<evidence type="ECO:0000256" key="6">
    <source>
        <dbReference type="ARBA" id="ARBA00023053"/>
    </source>
</evidence>
<keyword evidence="2 12" id="KW-1003">Cell membrane</keyword>
<reference evidence="13 14" key="1">
    <citation type="submission" date="2016-11" db="EMBL/GenBank/DDBJ databases">
        <authorList>
            <person name="Jaros S."/>
            <person name="Januszkiewicz K."/>
            <person name="Wedrychowicz H."/>
        </authorList>
    </citation>
    <scope>NUCLEOTIDE SEQUENCE [LARGE SCALE GENOMIC DNA]</scope>
    <source>
        <strain evidence="13 14">DSM 22153</strain>
    </source>
</reference>
<evidence type="ECO:0000256" key="2">
    <source>
        <dbReference type="ARBA" id="ARBA00022475"/>
    </source>
</evidence>
<dbReference type="Proteomes" id="UP000186002">
    <property type="component" value="Unassembled WGS sequence"/>
</dbReference>
<keyword evidence="7 12" id="KW-0406">Ion transport</keyword>
<dbReference type="Pfam" id="PF02537">
    <property type="entry name" value="CRCB"/>
    <property type="match status" value="1"/>
</dbReference>
<evidence type="ECO:0000256" key="12">
    <source>
        <dbReference type="HAMAP-Rule" id="MF_00454"/>
    </source>
</evidence>
<evidence type="ECO:0000256" key="9">
    <source>
        <dbReference type="ARBA" id="ARBA00023303"/>
    </source>
</evidence>
<dbReference type="GO" id="GO:0140114">
    <property type="term" value="P:cellular detoxification of fluoride"/>
    <property type="evidence" value="ECO:0007669"/>
    <property type="project" value="UniProtKB-UniRule"/>
</dbReference>
<evidence type="ECO:0000313" key="13">
    <source>
        <dbReference type="EMBL" id="SHM07487.1"/>
    </source>
</evidence>
<feature type="binding site" evidence="12">
    <location>
        <position position="79"/>
    </location>
    <ligand>
        <name>Na(+)</name>
        <dbReference type="ChEBI" id="CHEBI:29101"/>
        <note>structural</note>
    </ligand>
</feature>
<keyword evidence="12" id="KW-0813">Transport</keyword>
<evidence type="ECO:0000256" key="10">
    <source>
        <dbReference type="ARBA" id="ARBA00035120"/>
    </source>
</evidence>
<dbReference type="GO" id="GO:0062054">
    <property type="term" value="F:fluoride channel activity"/>
    <property type="evidence" value="ECO:0007669"/>
    <property type="project" value="UniProtKB-UniRule"/>
</dbReference>
<protein>
    <recommendedName>
        <fullName evidence="12">Fluoride-specific ion channel FluC</fullName>
    </recommendedName>
</protein>
<name>A0A1M7FUX9_9HYPH</name>
<dbReference type="AlphaFoldDB" id="A0A1M7FUX9"/>
<evidence type="ECO:0000256" key="7">
    <source>
        <dbReference type="ARBA" id="ARBA00023065"/>
    </source>
</evidence>
<keyword evidence="5 12" id="KW-1133">Transmembrane helix</keyword>
<proteinExistence type="inferred from homology"/>
<feature type="transmembrane region" description="Helical" evidence="12">
    <location>
        <begin position="68"/>
        <end position="86"/>
    </location>
</feature>
<evidence type="ECO:0000256" key="4">
    <source>
        <dbReference type="ARBA" id="ARBA00022692"/>
    </source>
</evidence>
<dbReference type="GO" id="GO:0046872">
    <property type="term" value="F:metal ion binding"/>
    <property type="evidence" value="ECO:0007669"/>
    <property type="project" value="UniProtKB-KW"/>
</dbReference>
<keyword evidence="6 12" id="KW-0915">Sodium</keyword>
<evidence type="ECO:0000256" key="11">
    <source>
        <dbReference type="ARBA" id="ARBA00035585"/>
    </source>
</evidence>